<accession>A0A1M5NM60</accession>
<dbReference type="AlphaFoldDB" id="A0A1M5NM60"/>
<feature type="domain" description="HTH tetR-type" evidence="5">
    <location>
        <begin position="7"/>
        <end position="67"/>
    </location>
</feature>
<dbReference type="InterPro" id="IPR009057">
    <property type="entry name" value="Homeodomain-like_sf"/>
</dbReference>
<dbReference type="STRING" id="870908.SAMN04488044_1580"/>
<dbReference type="Pfam" id="PF00440">
    <property type="entry name" value="TetR_N"/>
    <property type="match status" value="1"/>
</dbReference>
<dbReference type="PANTHER" id="PTHR30055:SF234">
    <property type="entry name" value="HTH-TYPE TRANSCRIPTIONAL REGULATOR BETI"/>
    <property type="match status" value="1"/>
</dbReference>
<evidence type="ECO:0000256" key="2">
    <source>
        <dbReference type="ARBA" id="ARBA00023125"/>
    </source>
</evidence>
<dbReference type="PANTHER" id="PTHR30055">
    <property type="entry name" value="HTH-TYPE TRANSCRIPTIONAL REGULATOR RUTR"/>
    <property type="match status" value="1"/>
</dbReference>
<dbReference type="SUPFAM" id="SSF46689">
    <property type="entry name" value="Homeodomain-like"/>
    <property type="match status" value="1"/>
</dbReference>
<reference evidence="7" key="1">
    <citation type="submission" date="2016-11" db="EMBL/GenBank/DDBJ databases">
        <authorList>
            <person name="Varghese N."/>
            <person name="Submissions S."/>
        </authorList>
    </citation>
    <scope>NUCLEOTIDE SEQUENCE [LARGE SCALE GENOMIC DNA]</scope>
    <source>
        <strain evidence="7">DSM 28223</strain>
    </source>
</reference>
<dbReference type="InterPro" id="IPR054422">
    <property type="entry name" value="TetR-like_HI_0893_C"/>
</dbReference>
<dbReference type="Proteomes" id="UP000184211">
    <property type="component" value="Unassembled WGS sequence"/>
</dbReference>
<evidence type="ECO:0000256" key="1">
    <source>
        <dbReference type="ARBA" id="ARBA00023015"/>
    </source>
</evidence>
<dbReference type="GO" id="GO:0003700">
    <property type="term" value="F:DNA-binding transcription factor activity"/>
    <property type="evidence" value="ECO:0007669"/>
    <property type="project" value="TreeGrafter"/>
</dbReference>
<dbReference type="Pfam" id="PF22604">
    <property type="entry name" value="TetR_HI_0893_C"/>
    <property type="match status" value="1"/>
</dbReference>
<evidence type="ECO:0000313" key="7">
    <source>
        <dbReference type="Proteomes" id="UP000184211"/>
    </source>
</evidence>
<dbReference type="GO" id="GO:0000976">
    <property type="term" value="F:transcription cis-regulatory region binding"/>
    <property type="evidence" value="ECO:0007669"/>
    <property type="project" value="TreeGrafter"/>
</dbReference>
<keyword evidence="7" id="KW-1185">Reference proteome</keyword>
<sequence length="196" mass="21396">MPRPSKEQVAENIRNAVVRATAAKGISGVSMADVAKEAKVSAGTLYLHFDNKTDMLQQTYLHIKRAFYASLTASMTAATSAEKIRQLWVGMFAFVSADPRGFLFIDNTGAFEILTAEQAAEAQIMQEDIRQILADAISDGTLADLPLDVVTTLLTAPALLMARSSVMQDRTFSRAELELTFDRVWLSISASPTNPH</sequence>
<protein>
    <submittedName>
        <fullName evidence="6">Transcriptional regulator, TetR family</fullName>
    </submittedName>
</protein>
<proteinExistence type="predicted"/>
<dbReference type="InterPro" id="IPR023772">
    <property type="entry name" value="DNA-bd_HTH_TetR-type_CS"/>
</dbReference>
<feature type="DNA-binding region" description="H-T-H motif" evidence="4">
    <location>
        <begin position="30"/>
        <end position="49"/>
    </location>
</feature>
<dbReference type="SUPFAM" id="SSF48498">
    <property type="entry name" value="Tetracyclin repressor-like, C-terminal domain"/>
    <property type="match status" value="1"/>
</dbReference>
<keyword evidence="2 4" id="KW-0238">DNA-binding</keyword>
<keyword evidence="1" id="KW-0805">Transcription regulation</keyword>
<dbReference type="PROSITE" id="PS01081">
    <property type="entry name" value="HTH_TETR_1"/>
    <property type="match status" value="1"/>
</dbReference>
<dbReference type="InterPro" id="IPR001647">
    <property type="entry name" value="HTH_TetR"/>
</dbReference>
<dbReference type="InterPro" id="IPR036271">
    <property type="entry name" value="Tet_transcr_reg_TetR-rel_C_sf"/>
</dbReference>
<dbReference type="InterPro" id="IPR050109">
    <property type="entry name" value="HTH-type_TetR-like_transc_reg"/>
</dbReference>
<evidence type="ECO:0000313" key="6">
    <source>
        <dbReference type="EMBL" id="SHG90588.1"/>
    </source>
</evidence>
<dbReference type="Gene3D" id="1.10.357.10">
    <property type="entry name" value="Tetracycline Repressor, domain 2"/>
    <property type="match status" value="1"/>
</dbReference>
<gene>
    <name evidence="6" type="ORF">SAMN04488044_1580</name>
</gene>
<organism evidence="6 7">
    <name type="scientific">Cognatishimia maritima</name>
    <dbReference type="NCBI Taxonomy" id="870908"/>
    <lineage>
        <taxon>Bacteria</taxon>
        <taxon>Pseudomonadati</taxon>
        <taxon>Pseudomonadota</taxon>
        <taxon>Alphaproteobacteria</taxon>
        <taxon>Rhodobacterales</taxon>
        <taxon>Paracoccaceae</taxon>
        <taxon>Cognatishimia</taxon>
    </lineage>
</organism>
<dbReference type="PROSITE" id="PS50977">
    <property type="entry name" value="HTH_TETR_2"/>
    <property type="match status" value="1"/>
</dbReference>
<evidence type="ECO:0000259" key="5">
    <source>
        <dbReference type="PROSITE" id="PS50977"/>
    </source>
</evidence>
<keyword evidence="3" id="KW-0804">Transcription</keyword>
<name>A0A1M5NM60_9RHOB</name>
<evidence type="ECO:0000256" key="3">
    <source>
        <dbReference type="ARBA" id="ARBA00023163"/>
    </source>
</evidence>
<dbReference type="EMBL" id="FQWM01000002">
    <property type="protein sequence ID" value="SHG90588.1"/>
    <property type="molecule type" value="Genomic_DNA"/>
</dbReference>
<evidence type="ECO:0000256" key="4">
    <source>
        <dbReference type="PROSITE-ProRule" id="PRU00335"/>
    </source>
</evidence>
<dbReference type="OrthoDB" id="63332at2"/>
<dbReference type="RefSeq" id="WP_084604787.1">
    <property type="nucleotide sequence ID" value="NZ_FQWM01000002.1"/>
</dbReference>